<dbReference type="InterPro" id="IPR020288">
    <property type="entry name" value="Sheath_initiator"/>
</dbReference>
<protein>
    <submittedName>
        <fullName evidence="1">DUF2634 domain-containing protein</fullName>
    </submittedName>
</protein>
<organism evidence="1 2">
    <name type="scientific">Sneathia sanguinegens</name>
    <dbReference type="NCBI Taxonomy" id="40543"/>
    <lineage>
        <taxon>Bacteria</taxon>
        <taxon>Fusobacteriati</taxon>
        <taxon>Fusobacteriota</taxon>
        <taxon>Fusobacteriia</taxon>
        <taxon>Fusobacteriales</taxon>
        <taxon>Leptotrichiaceae</taxon>
        <taxon>Sneathia</taxon>
    </lineage>
</organism>
<name>A0ABT7HJZ2_9FUSO</name>
<sequence>MTPKQDEEITIIKYPSLTYQIDLTNNCIKENMINGLSSIEQSIYKVLNTHRFDYIVYSWNYGNELHKLIGKPMSYVVPEVERLIKEALLVDDRINLLYSFEYFIKDKDILICKFKVSTDYGVLDITTPIERG</sequence>
<gene>
    <name evidence="1" type="ORF">QQA45_04885</name>
</gene>
<evidence type="ECO:0000313" key="2">
    <source>
        <dbReference type="Proteomes" id="UP001225134"/>
    </source>
</evidence>
<reference evidence="1 2" key="1">
    <citation type="submission" date="2023-06" db="EMBL/GenBank/DDBJ databases">
        <title>Antibody response to the Sneathia vaginalis cytopathogenic toxin A during pregnancy.</title>
        <authorList>
            <person name="Mccoy Z.T."/>
            <person name="Serrano M.G."/>
            <person name="Spaine K."/>
            <person name="Edwards D.J."/>
            <person name="Buck G.A."/>
            <person name="Jefferson K."/>
        </authorList>
    </citation>
    <scope>NUCLEOTIDE SEQUENCE [LARGE SCALE GENOMIC DNA]</scope>
    <source>
        <strain evidence="1 2">CCUG 42621</strain>
    </source>
</reference>
<dbReference type="Gene3D" id="3.10.450.40">
    <property type="match status" value="1"/>
</dbReference>
<accession>A0ABT7HJZ2</accession>
<dbReference type="Pfam" id="PF10934">
    <property type="entry name" value="Sheath_initiator"/>
    <property type="match status" value="1"/>
</dbReference>
<dbReference type="Proteomes" id="UP001225134">
    <property type="component" value="Unassembled WGS sequence"/>
</dbReference>
<dbReference type="RefSeq" id="WP_285153101.1">
    <property type="nucleotide sequence ID" value="NZ_JASSPP010000007.1"/>
</dbReference>
<keyword evidence="2" id="KW-1185">Reference proteome</keyword>
<proteinExistence type="predicted"/>
<dbReference type="EMBL" id="JASSPP010000007">
    <property type="protein sequence ID" value="MDK9580850.1"/>
    <property type="molecule type" value="Genomic_DNA"/>
</dbReference>
<comment type="caution">
    <text evidence="1">The sequence shown here is derived from an EMBL/GenBank/DDBJ whole genome shotgun (WGS) entry which is preliminary data.</text>
</comment>
<evidence type="ECO:0000313" key="1">
    <source>
        <dbReference type="EMBL" id="MDK9580850.1"/>
    </source>
</evidence>
<dbReference type="SUPFAM" id="SSF160719">
    <property type="entry name" value="gpW/gp25-like"/>
    <property type="match status" value="1"/>
</dbReference>